<accession>F8QDX8</accession>
<dbReference type="OMA" id="HCENAYE"/>
<dbReference type="EMBL" id="GL945492">
    <property type="protein sequence ID" value="EGN93353.1"/>
    <property type="molecule type" value="Genomic_DNA"/>
</dbReference>
<organism evidence="2">
    <name type="scientific">Serpula lacrymans var. lacrymans (strain S7.3)</name>
    <name type="common">Dry rot fungus</name>
    <dbReference type="NCBI Taxonomy" id="936435"/>
    <lineage>
        <taxon>Eukaryota</taxon>
        <taxon>Fungi</taxon>
        <taxon>Dikarya</taxon>
        <taxon>Basidiomycota</taxon>
        <taxon>Agaricomycotina</taxon>
        <taxon>Agaricomycetes</taxon>
        <taxon>Agaricomycetidae</taxon>
        <taxon>Boletales</taxon>
        <taxon>Coniophorineae</taxon>
        <taxon>Serpulaceae</taxon>
        <taxon>Serpula</taxon>
    </lineage>
</organism>
<keyword evidence="2" id="KW-1185">Reference proteome</keyword>
<name>F8QDX8_SERL3</name>
<dbReference type="PANTHER" id="PTHR33096">
    <property type="entry name" value="CXC2 DOMAIN-CONTAINING PROTEIN"/>
    <property type="match status" value="1"/>
</dbReference>
<dbReference type="HOGENOM" id="CLU_742107_0_0_1"/>
<dbReference type="OrthoDB" id="3364670at2759"/>
<evidence type="ECO:0000313" key="1">
    <source>
        <dbReference type="EMBL" id="EGN93353.1"/>
    </source>
</evidence>
<gene>
    <name evidence="1" type="ORF">SERLA73DRAFT_163496</name>
</gene>
<sequence>MEAIFMLQQTATFTIVTGAQRGSVLNSKIWHTSKAQVDAVGHKIDKQRKRPPKPYILAVPSEAIDHCENAYEAADGKKQKAVVDSFDATSVMALICCHDIPLYFANINTFGEQQKYAVALLELLFSLIPPQATVAALYHVGCVLNWLLAQNMLLRAFALQQLLCMCMGTSGHVSLSITLQQQHLWLIDCQAAAIGQEMQSELGDWIKRHLKQGIAEQGSAAQAILDECGIPVSELRAQWSNHSYAPGRLKKKLGIVLALQAKLDMSDKALQSTRVVIEKCTSSADTLEALESLERGHKWLMNKVDILYASRKVHNKFLELKGIDLEFVCTLLMA</sequence>
<dbReference type="PANTHER" id="PTHR33096:SF1">
    <property type="entry name" value="CXC1-LIKE CYSTEINE CLUSTER ASSOCIATED WITH KDZ TRANSPOSASES DOMAIN-CONTAINING PROTEIN"/>
    <property type="match status" value="1"/>
</dbReference>
<dbReference type="STRING" id="936435.F8QDX8"/>
<dbReference type="InParanoid" id="F8QDX8"/>
<evidence type="ECO:0000313" key="2">
    <source>
        <dbReference type="Proteomes" id="UP000008063"/>
    </source>
</evidence>
<dbReference type="Proteomes" id="UP000008063">
    <property type="component" value="Unassembled WGS sequence"/>
</dbReference>
<dbReference type="InterPro" id="IPR040521">
    <property type="entry name" value="KDZ"/>
</dbReference>
<proteinExistence type="predicted"/>
<dbReference type="Pfam" id="PF18758">
    <property type="entry name" value="KDZ"/>
    <property type="match status" value="1"/>
</dbReference>
<reference evidence="2" key="1">
    <citation type="journal article" date="2011" name="Science">
        <title>The plant cell wall-decomposing machinery underlies the functional diversity of forest fungi.</title>
        <authorList>
            <person name="Eastwood D.C."/>
            <person name="Floudas D."/>
            <person name="Binder M."/>
            <person name="Majcherczyk A."/>
            <person name="Schneider P."/>
            <person name="Aerts A."/>
            <person name="Asiegbu F.O."/>
            <person name="Baker S.E."/>
            <person name="Barry K."/>
            <person name="Bendiksby M."/>
            <person name="Blumentritt M."/>
            <person name="Coutinho P.M."/>
            <person name="Cullen D."/>
            <person name="de Vries R.P."/>
            <person name="Gathman A."/>
            <person name="Goodell B."/>
            <person name="Henrissat B."/>
            <person name="Ihrmark K."/>
            <person name="Kauserud H."/>
            <person name="Kohler A."/>
            <person name="LaButti K."/>
            <person name="Lapidus A."/>
            <person name="Lavin J.L."/>
            <person name="Lee Y.-H."/>
            <person name="Lindquist E."/>
            <person name="Lilly W."/>
            <person name="Lucas S."/>
            <person name="Morin E."/>
            <person name="Murat C."/>
            <person name="Oguiza J.A."/>
            <person name="Park J."/>
            <person name="Pisabarro A.G."/>
            <person name="Riley R."/>
            <person name="Rosling A."/>
            <person name="Salamov A."/>
            <person name="Schmidt O."/>
            <person name="Schmutz J."/>
            <person name="Skrede I."/>
            <person name="Stenlid J."/>
            <person name="Wiebenga A."/>
            <person name="Xie X."/>
            <person name="Kuees U."/>
            <person name="Hibbett D.S."/>
            <person name="Hoffmeister D."/>
            <person name="Hoegberg N."/>
            <person name="Martin F."/>
            <person name="Grigoriev I.V."/>
            <person name="Watkinson S.C."/>
        </authorList>
    </citation>
    <scope>NUCLEOTIDE SEQUENCE [LARGE SCALE GENOMIC DNA]</scope>
    <source>
        <strain evidence="2">strain S7.3</strain>
    </source>
</reference>
<dbReference type="AlphaFoldDB" id="F8QDX8"/>
<protein>
    <submittedName>
        <fullName evidence="1">Uncharacterized protein</fullName>
    </submittedName>
</protein>